<dbReference type="GeneID" id="64628416"/>
<evidence type="ECO:0000313" key="1">
    <source>
        <dbReference type="EMBL" id="KAG1824567.1"/>
    </source>
</evidence>
<dbReference type="RefSeq" id="XP_041198284.1">
    <property type="nucleotide sequence ID" value="XM_041334399.1"/>
</dbReference>
<dbReference type="EMBL" id="JABBWG010000003">
    <property type="protein sequence ID" value="KAG1824567.1"/>
    <property type="molecule type" value="Genomic_DNA"/>
</dbReference>
<reference evidence="1" key="1">
    <citation type="journal article" date="2020" name="New Phytol.">
        <title>Comparative genomics reveals dynamic genome evolution in host specialist ectomycorrhizal fungi.</title>
        <authorList>
            <person name="Lofgren L.A."/>
            <person name="Nguyen N.H."/>
            <person name="Vilgalys R."/>
            <person name="Ruytinx J."/>
            <person name="Liao H.L."/>
            <person name="Branco S."/>
            <person name="Kuo A."/>
            <person name="LaButti K."/>
            <person name="Lipzen A."/>
            <person name="Andreopoulos W."/>
            <person name="Pangilinan J."/>
            <person name="Riley R."/>
            <person name="Hundley H."/>
            <person name="Na H."/>
            <person name="Barry K."/>
            <person name="Grigoriev I.V."/>
            <person name="Stajich J.E."/>
            <person name="Kennedy P.G."/>
        </authorList>
    </citation>
    <scope>NUCLEOTIDE SEQUENCE</scope>
    <source>
        <strain evidence="1">MN1</strain>
    </source>
</reference>
<sequence length="77" mass="8724">MQVLFSVGLRSFAQSLICRASQLALYPCEHYLYSIRDSLQVALHKSSIPHGGHPVYNVPESLLTPHNARRCYLLAWV</sequence>
<accession>A0A9P7EL77</accession>
<proteinExistence type="predicted"/>
<name>A0A9P7EL77_9AGAM</name>
<protein>
    <submittedName>
        <fullName evidence="1">Uncharacterized protein</fullName>
    </submittedName>
</protein>
<dbReference type="AlphaFoldDB" id="A0A9P7EL77"/>
<evidence type="ECO:0000313" key="2">
    <source>
        <dbReference type="Proteomes" id="UP000807769"/>
    </source>
</evidence>
<keyword evidence="2" id="KW-1185">Reference proteome</keyword>
<gene>
    <name evidence="1" type="ORF">BJ212DRAFT_1321154</name>
</gene>
<organism evidence="1 2">
    <name type="scientific">Suillus subaureus</name>
    <dbReference type="NCBI Taxonomy" id="48587"/>
    <lineage>
        <taxon>Eukaryota</taxon>
        <taxon>Fungi</taxon>
        <taxon>Dikarya</taxon>
        <taxon>Basidiomycota</taxon>
        <taxon>Agaricomycotina</taxon>
        <taxon>Agaricomycetes</taxon>
        <taxon>Agaricomycetidae</taxon>
        <taxon>Boletales</taxon>
        <taxon>Suillineae</taxon>
        <taxon>Suillaceae</taxon>
        <taxon>Suillus</taxon>
    </lineage>
</organism>
<comment type="caution">
    <text evidence="1">The sequence shown here is derived from an EMBL/GenBank/DDBJ whole genome shotgun (WGS) entry which is preliminary data.</text>
</comment>
<dbReference type="Proteomes" id="UP000807769">
    <property type="component" value="Unassembled WGS sequence"/>
</dbReference>